<dbReference type="SUPFAM" id="SSF48498">
    <property type="entry name" value="Tetracyclin repressor-like, C-terminal domain"/>
    <property type="match status" value="1"/>
</dbReference>
<keyword evidence="1" id="KW-0805">Transcription regulation</keyword>
<dbReference type="RefSeq" id="WP_387406027.1">
    <property type="nucleotide sequence ID" value="NZ_JBIAQY010000013.1"/>
</dbReference>
<evidence type="ECO:0000313" key="6">
    <source>
        <dbReference type="EMBL" id="MFF3572449.1"/>
    </source>
</evidence>
<comment type="caution">
    <text evidence="6">The sequence shown here is derived from an EMBL/GenBank/DDBJ whole genome shotgun (WGS) entry which is preliminary data.</text>
</comment>
<dbReference type="PRINTS" id="PR00455">
    <property type="entry name" value="HTHTETR"/>
</dbReference>
<proteinExistence type="predicted"/>
<dbReference type="Proteomes" id="UP001601992">
    <property type="component" value="Unassembled WGS sequence"/>
</dbReference>
<feature type="DNA-binding region" description="H-T-H motif" evidence="4">
    <location>
        <begin position="39"/>
        <end position="58"/>
    </location>
</feature>
<keyword evidence="3" id="KW-0804">Transcription</keyword>
<evidence type="ECO:0000259" key="5">
    <source>
        <dbReference type="PROSITE" id="PS50977"/>
    </source>
</evidence>
<keyword evidence="7" id="KW-1185">Reference proteome</keyword>
<evidence type="ECO:0000256" key="3">
    <source>
        <dbReference type="ARBA" id="ARBA00023163"/>
    </source>
</evidence>
<reference evidence="6 7" key="1">
    <citation type="submission" date="2024-10" db="EMBL/GenBank/DDBJ databases">
        <title>The Natural Products Discovery Center: Release of the First 8490 Sequenced Strains for Exploring Actinobacteria Biosynthetic Diversity.</title>
        <authorList>
            <person name="Kalkreuter E."/>
            <person name="Kautsar S.A."/>
            <person name="Yang D."/>
            <person name="Bader C.D."/>
            <person name="Teijaro C.N."/>
            <person name="Fluegel L."/>
            <person name="Davis C.M."/>
            <person name="Simpson J.R."/>
            <person name="Lauterbach L."/>
            <person name="Steele A.D."/>
            <person name="Gui C."/>
            <person name="Meng S."/>
            <person name="Li G."/>
            <person name="Viehrig K."/>
            <person name="Ye F."/>
            <person name="Su P."/>
            <person name="Kiefer A.F."/>
            <person name="Nichols A."/>
            <person name="Cepeda A.J."/>
            <person name="Yan W."/>
            <person name="Fan B."/>
            <person name="Jiang Y."/>
            <person name="Adhikari A."/>
            <person name="Zheng C.-J."/>
            <person name="Schuster L."/>
            <person name="Cowan T.M."/>
            <person name="Smanski M.J."/>
            <person name="Chevrette M.G."/>
            <person name="De Carvalho L.P.S."/>
            <person name="Shen B."/>
        </authorList>
    </citation>
    <scope>NUCLEOTIDE SEQUENCE [LARGE SCALE GENOMIC DNA]</scope>
    <source>
        <strain evidence="6 7">NPDC002593</strain>
    </source>
</reference>
<keyword evidence="2 4" id="KW-0238">DNA-binding</keyword>
<organism evidence="6 7">
    <name type="scientific">Nocardia jiangxiensis</name>
    <dbReference type="NCBI Taxonomy" id="282685"/>
    <lineage>
        <taxon>Bacteria</taxon>
        <taxon>Bacillati</taxon>
        <taxon>Actinomycetota</taxon>
        <taxon>Actinomycetes</taxon>
        <taxon>Mycobacteriales</taxon>
        <taxon>Nocardiaceae</taxon>
        <taxon>Nocardia</taxon>
    </lineage>
</organism>
<evidence type="ECO:0000256" key="1">
    <source>
        <dbReference type="ARBA" id="ARBA00023015"/>
    </source>
</evidence>
<dbReference type="Gene3D" id="1.10.10.60">
    <property type="entry name" value="Homeodomain-like"/>
    <property type="match status" value="1"/>
</dbReference>
<dbReference type="Pfam" id="PF00440">
    <property type="entry name" value="TetR_N"/>
    <property type="match status" value="1"/>
</dbReference>
<dbReference type="PANTHER" id="PTHR30055">
    <property type="entry name" value="HTH-TYPE TRANSCRIPTIONAL REGULATOR RUTR"/>
    <property type="match status" value="1"/>
</dbReference>
<evidence type="ECO:0000256" key="2">
    <source>
        <dbReference type="ARBA" id="ARBA00023125"/>
    </source>
</evidence>
<dbReference type="InterPro" id="IPR001647">
    <property type="entry name" value="HTH_TetR"/>
</dbReference>
<name>A0ABW6SB86_9NOCA</name>
<dbReference type="EMBL" id="JBIAQY010000013">
    <property type="protein sequence ID" value="MFF3572449.1"/>
    <property type="molecule type" value="Genomic_DNA"/>
</dbReference>
<dbReference type="Gene3D" id="1.10.357.10">
    <property type="entry name" value="Tetracycline Repressor, domain 2"/>
    <property type="match status" value="1"/>
</dbReference>
<dbReference type="InterPro" id="IPR036271">
    <property type="entry name" value="Tet_transcr_reg_TetR-rel_C_sf"/>
</dbReference>
<dbReference type="InterPro" id="IPR050109">
    <property type="entry name" value="HTH-type_TetR-like_transc_reg"/>
</dbReference>
<dbReference type="InterPro" id="IPR011075">
    <property type="entry name" value="TetR_C"/>
</dbReference>
<gene>
    <name evidence="6" type="ORF">ACFYXQ_32245</name>
</gene>
<sequence length="213" mass="24006">MTEASTTVRRGRPRNEQAREAILDVAMESLLAHGVAAMNMDAVAAAAGVSKATIYRWWPSKETLAMDALYRTWESAPIAPDTGSLRDDLRNLLWPWTELIARRPYGRVIAGLLGQVVTDPDFALTYRARFLDQRRDHGRMILQQAIARGEIPARTRIETVLDMLYGPVYHRLMHGHAPLDHIFIDGVVDIVLDGIHPRPDRQPRHETADSETP</sequence>
<dbReference type="PROSITE" id="PS50977">
    <property type="entry name" value="HTH_TETR_2"/>
    <property type="match status" value="1"/>
</dbReference>
<evidence type="ECO:0000256" key="4">
    <source>
        <dbReference type="PROSITE-ProRule" id="PRU00335"/>
    </source>
</evidence>
<feature type="domain" description="HTH tetR-type" evidence="5">
    <location>
        <begin position="16"/>
        <end position="76"/>
    </location>
</feature>
<dbReference type="Pfam" id="PF16859">
    <property type="entry name" value="TetR_C_11"/>
    <property type="match status" value="1"/>
</dbReference>
<protein>
    <submittedName>
        <fullName evidence="6">TetR/AcrR family transcriptional regulator</fullName>
    </submittedName>
</protein>
<accession>A0ABW6SB86</accession>
<evidence type="ECO:0000313" key="7">
    <source>
        <dbReference type="Proteomes" id="UP001601992"/>
    </source>
</evidence>
<dbReference type="SUPFAM" id="SSF46689">
    <property type="entry name" value="Homeodomain-like"/>
    <property type="match status" value="1"/>
</dbReference>
<dbReference type="InterPro" id="IPR009057">
    <property type="entry name" value="Homeodomain-like_sf"/>
</dbReference>
<dbReference type="PANTHER" id="PTHR30055:SF148">
    <property type="entry name" value="TETR-FAMILY TRANSCRIPTIONAL REGULATOR"/>
    <property type="match status" value="1"/>
</dbReference>